<evidence type="ECO:0000256" key="2">
    <source>
        <dbReference type="SAM" id="MobiDB-lite"/>
    </source>
</evidence>
<feature type="compositionally biased region" description="Basic residues" evidence="2">
    <location>
        <begin position="626"/>
        <end position="637"/>
    </location>
</feature>
<dbReference type="EMBL" id="AACB03000001">
    <property type="protein sequence ID" value="KAE8305135.1"/>
    <property type="molecule type" value="Genomic_DNA"/>
</dbReference>
<evidence type="ECO:0000313" key="3">
    <source>
        <dbReference type="EMBL" id="KAE8305135.1"/>
    </source>
</evidence>
<protein>
    <submittedName>
        <fullName evidence="3">Uncharacterized protein</fullName>
    </submittedName>
</protein>
<feature type="coiled-coil region" evidence="1">
    <location>
        <begin position="20"/>
        <end position="47"/>
    </location>
</feature>
<proteinExistence type="predicted"/>
<dbReference type="HOGENOM" id="CLU_404105_0_0_1"/>
<name>D3KGB8_GIAIC</name>
<feature type="compositionally biased region" description="Low complexity" evidence="2">
    <location>
        <begin position="638"/>
        <end position="650"/>
    </location>
</feature>
<reference evidence="3 4" key="1">
    <citation type="journal article" date="2007" name="Science">
        <title>Genomic minimalism in the early diverging intestinal parasite Giardia lamblia.</title>
        <authorList>
            <person name="Morrison H.G."/>
            <person name="McArthur A.G."/>
            <person name="Gillin F.D."/>
            <person name="Aley S.B."/>
            <person name="Adam R.D."/>
            <person name="Olsen G.J."/>
            <person name="Best A.A."/>
            <person name="Cande W.Z."/>
            <person name="Chen F."/>
            <person name="Cipriano M.J."/>
            <person name="Davids B.J."/>
            <person name="Dawson S.C."/>
            <person name="Elmendorf H.G."/>
            <person name="Hehl A.B."/>
            <person name="Holder M.E."/>
            <person name="Huse S.M."/>
            <person name="Kim U.U."/>
            <person name="Lasek-Nesselquist E."/>
            <person name="Manning G."/>
            <person name="Nigam A."/>
            <person name="Nixon J.E."/>
            <person name="Palm D."/>
            <person name="Passamaneck N.E."/>
            <person name="Prabhu A."/>
            <person name="Reich C.I."/>
            <person name="Reiner D.S."/>
            <person name="Samuelson J."/>
            <person name="Svard S.G."/>
            <person name="Sogin M.L."/>
        </authorList>
    </citation>
    <scope>NUCLEOTIDE SEQUENCE [LARGE SCALE GENOMIC DNA]</scope>
    <source>
        <strain evidence="3 4">WB C6</strain>
    </source>
</reference>
<sequence>MENDERKASLSSLLRELEDNAALRLRCLALEEEIQRLSLVLQNTQQANDIFSPRLNDTSNTANIPCGLCTSMLPKVAELQGVVNVLNVAVKEAAASNDTPSYRIPSTLTESLREDIRNAYLWLQRMLEAHSEEIQEDCNLKQISIEILKLLAQRGEHNKLLENYKALAAENAELMKRITQLECRDRVGTVGERYEEDSEKVMPAECDVKLLNDQITTLTHRVEALTFSNRSLKNELLIKTKSASALESKLENYIAIQQSYLAVCDKIEELCERTVYSNREDDANLNNNLLVHNICNTLTIVADQLFEISALFTQTSPAEMQPVLHQQPHSWGVTSIIARCAQLKDINQRLQIELETTKYEQLHKFKEQQEIIGAKERYIEELLTKLSIENTLCAHSTDSHQSPLSDSIDDVKNIEDLQKFIEHLEHTERSTATLSINSLKQILAAAKSNSLMAESVLTSISSLRNDLPIDTLRNLSVTLSTGIRDGTEHSLSIVTTSEGTNTPIRLTEKEYHTLKETISGLTHLLLCSSDTLGDQKVEEECEAEGCGERDYVLENKQSPGSIEEELPLEETSKVALSEAESILLDKGKSDIASEDKDTSPPEQCSSDSGKTTEKGSTSKPTIIIKSLKKPAHQKRKISVCLSSPSSNQSSQKTIDSNSEDEFSKEKSTTDRWRALDTEDIW</sequence>
<organism evidence="3 4">
    <name type="scientific">Giardia intestinalis (strain ATCC 50803 / WB clone C6)</name>
    <name type="common">Giardia lamblia</name>
    <dbReference type="NCBI Taxonomy" id="184922"/>
    <lineage>
        <taxon>Eukaryota</taxon>
        <taxon>Metamonada</taxon>
        <taxon>Diplomonadida</taxon>
        <taxon>Hexamitidae</taxon>
        <taxon>Giardiinae</taxon>
        <taxon>Giardia</taxon>
    </lineage>
</organism>
<feature type="coiled-coil region" evidence="1">
    <location>
        <begin position="157"/>
        <end position="184"/>
    </location>
</feature>
<feature type="region of interest" description="Disordered" evidence="2">
    <location>
        <begin position="589"/>
        <end position="681"/>
    </location>
</feature>
<gene>
    <name evidence="3" type="ORF">GL50803_006919</name>
</gene>
<accession>D3KGB8</accession>
<dbReference type="VEuPathDB" id="GiardiaDB:GL50803_6919"/>
<evidence type="ECO:0000313" key="4">
    <source>
        <dbReference type="Proteomes" id="UP000001548"/>
    </source>
</evidence>
<evidence type="ECO:0000256" key="1">
    <source>
        <dbReference type="SAM" id="Coils"/>
    </source>
</evidence>
<dbReference type="Proteomes" id="UP000001548">
    <property type="component" value="Unassembled WGS sequence"/>
</dbReference>
<dbReference type="OMA" id="LRCTILE"/>
<feature type="compositionally biased region" description="Basic and acidic residues" evidence="2">
    <location>
        <begin position="589"/>
        <end position="599"/>
    </location>
</feature>
<feature type="compositionally biased region" description="Polar residues" evidence="2">
    <location>
        <begin position="600"/>
        <end position="620"/>
    </location>
</feature>
<keyword evidence="1" id="KW-0175">Coiled coil</keyword>
<dbReference type="AlphaFoldDB" id="D3KGB8"/>
<comment type="caution">
    <text evidence="3">The sequence shown here is derived from an EMBL/GenBank/DDBJ whole genome shotgun (WGS) entry which is preliminary data.</text>
</comment>
<feature type="compositionally biased region" description="Basic and acidic residues" evidence="2">
    <location>
        <begin position="661"/>
        <end position="681"/>
    </location>
</feature>
<keyword evidence="4" id="KW-1185">Reference proteome</keyword>